<organism evidence="13 14">
    <name type="scientific">Aquicella siphonis</name>
    <dbReference type="NCBI Taxonomy" id="254247"/>
    <lineage>
        <taxon>Bacteria</taxon>
        <taxon>Pseudomonadati</taxon>
        <taxon>Pseudomonadota</taxon>
        <taxon>Gammaproteobacteria</taxon>
        <taxon>Legionellales</taxon>
        <taxon>Coxiellaceae</taxon>
        <taxon>Aquicella</taxon>
    </lineage>
</organism>
<dbReference type="InterPro" id="IPR036390">
    <property type="entry name" value="WH_DNA-bd_sf"/>
</dbReference>
<proteinExistence type="inferred from homology"/>
<reference evidence="13 14" key="1">
    <citation type="submission" date="2019-08" db="EMBL/GenBank/DDBJ databases">
        <authorList>
            <person name="Guy L."/>
        </authorList>
    </citation>
    <scope>NUCLEOTIDE SEQUENCE [LARGE SCALE GENOMIC DNA]</scope>
    <source>
        <strain evidence="13 14">SGT-108</strain>
    </source>
</reference>
<evidence type="ECO:0000256" key="3">
    <source>
        <dbReference type="ARBA" id="ARBA00008316"/>
    </source>
</evidence>
<dbReference type="GO" id="GO:0006526">
    <property type="term" value="P:L-arginine biosynthetic process"/>
    <property type="evidence" value="ECO:0007669"/>
    <property type="project" value="UniProtKB-UniPathway"/>
</dbReference>
<gene>
    <name evidence="10 13" type="primary">argR</name>
    <name evidence="13" type="ORF">AQUSIP_23340</name>
</gene>
<dbReference type="PRINTS" id="PR01467">
    <property type="entry name" value="ARGREPRESSOR"/>
</dbReference>
<keyword evidence="10" id="KW-0678">Repressor</keyword>
<comment type="similarity">
    <text evidence="3 10">Belongs to the ArgR family.</text>
</comment>
<dbReference type="AlphaFoldDB" id="A0A5E4PKS0"/>
<sequence>MTKPKTISGKDTKTLIEALRMILQSNTVGTQEEIKLALEELGHEVNQSKISRLLRRLGAVKTTNERRQTIYTLPIDPAPPASKSIMSELITSIHTNESLIVIHTNPGSASLIGRLLDHHREPLMILGTVAGDDTVFIAPQSVKKIMKTLQLIQTFLAQMT</sequence>
<evidence type="ECO:0000256" key="10">
    <source>
        <dbReference type="HAMAP-Rule" id="MF_00173"/>
    </source>
</evidence>
<dbReference type="InterPro" id="IPR001669">
    <property type="entry name" value="Arg_repress"/>
</dbReference>
<keyword evidence="9 10" id="KW-0804">Transcription</keyword>
<keyword evidence="8 10" id="KW-0238">DNA-binding</keyword>
<accession>A0A5E4PKS0</accession>
<evidence type="ECO:0000256" key="6">
    <source>
        <dbReference type="ARBA" id="ARBA00022571"/>
    </source>
</evidence>
<dbReference type="SUPFAM" id="SSF46785">
    <property type="entry name" value="Winged helix' DNA-binding domain"/>
    <property type="match status" value="1"/>
</dbReference>
<dbReference type="Pfam" id="PF02863">
    <property type="entry name" value="Arg_repressor_C"/>
    <property type="match status" value="1"/>
</dbReference>
<comment type="function">
    <text evidence="10">Regulates arginine biosynthesis genes.</text>
</comment>
<dbReference type="Gene3D" id="3.30.1360.40">
    <property type="match status" value="1"/>
</dbReference>
<evidence type="ECO:0000256" key="8">
    <source>
        <dbReference type="ARBA" id="ARBA00023125"/>
    </source>
</evidence>
<dbReference type="EMBL" id="LR699120">
    <property type="protein sequence ID" value="VVC77007.1"/>
    <property type="molecule type" value="Genomic_DNA"/>
</dbReference>
<evidence type="ECO:0000259" key="12">
    <source>
        <dbReference type="Pfam" id="PF02863"/>
    </source>
</evidence>
<evidence type="ECO:0000256" key="9">
    <source>
        <dbReference type="ARBA" id="ARBA00023163"/>
    </source>
</evidence>
<dbReference type="InterPro" id="IPR036251">
    <property type="entry name" value="Arg_repress_C_sf"/>
</dbReference>
<evidence type="ECO:0000256" key="7">
    <source>
        <dbReference type="ARBA" id="ARBA00023015"/>
    </source>
</evidence>
<dbReference type="UniPathway" id="UPA00068"/>
<dbReference type="RefSeq" id="WP_172622860.1">
    <property type="nucleotide sequence ID" value="NZ_LR699120.1"/>
</dbReference>
<comment type="pathway">
    <text evidence="2 10">Amino-acid biosynthesis; L-arginine biosynthesis [regulation].</text>
</comment>
<evidence type="ECO:0000313" key="13">
    <source>
        <dbReference type="EMBL" id="VVC77007.1"/>
    </source>
</evidence>
<dbReference type="InterPro" id="IPR020899">
    <property type="entry name" value="Arg_repress_C"/>
</dbReference>
<dbReference type="Pfam" id="PF01316">
    <property type="entry name" value="Arg_repressor"/>
    <property type="match status" value="1"/>
</dbReference>
<evidence type="ECO:0000256" key="5">
    <source>
        <dbReference type="ARBA" id="ARBA00022490"/>
    </source>
</evidence>
<dbReference type="GO" id="GO:0005737">
    <property type="term" value="C:cytoplasm"/>
    <property type="evidence" value="ECO:0007669"/>
    <property type="project" value="UniProtKB-SubCell"/>
</dbReference>
<dbReference type="GO" id="GO:0051259">
    <property type="term" value="P:protein complex oligomerization"/>
    <property type="evidence" value="ECO:0007669"/>
    <property type="project" value="InterPro"/>
</dbReference>
<evidence type="ECO:0000256" key="4">
    <source>
        <dbReference type="ARBA" id="ARBA00021148"/>
    </source>
</evidence>
<protein>
    <recommendedName>
        <fullName evidence="4 10">Arginine repressor</fullName>
    </recommendedName>
</protein>
<keyword evidence="14" id="KW-1185">Reference proteome</keyword>
<keyword evidence="7 10" id="KW-0805">Transcription regulation</keyword>
<evidence type="ECO:0000256" key="2">
    <source>
        <dbReference type="ARBA" id="ARBA00005040"/>
    </source>
</evidence>
<dbReference type="GO" id="GO:0003677">
    <property type="term" value="F:DNA binding"/>
    <property type="evidence" value="ECO:0007669"/>
    <property type="project" value="UniProtKB-KW"/>
</dbReference>
<dbReference type="InterPro" id="IPR020900">
    <property type="entry name" value="Arg_repress_DNA-bd"/>
</dbReference>
<dbReference type="Proteomes" id="UP000324194">
    <property type="component" value="Chromosome 2"/>
</dbReference>
<evidence type="ECO:0000256" key="1">
    <source>
        <dbReference type="ARBA" id="ARBA00004496"/>
    </source>
</evidence>
<dbReference type="GO" id="GO:0003700">
    <property type="term" value="F:DNA-binding transcription factor activity"/>
    <property type="evidence" value="ECO:0007669"/>
    <property type="project" value="UniProtKB-UniRule"/>
</dbReference>
<keyword evidence="10" id="KW-0028">Amino-acid biosynthesis</keyword>
<name>A0A5E4PKS0_9COXI</name>
<keyword evidence="5 10" id="KW-0963">Cytoplasm</keyword>
<dbReference type="Gene3D" id="1.10.10.10">
    <property type="entry name" value="Winged helix-like DNA-binding domain superfamily/Winged helix DNA-binding domain"/>
    <property type="match status" value="1"/>
</dbReference>
<dbReference type="GO" id="GO:1900079">
    <property type="term" value="P:regulation of arginine biosynthetic process"/>
    <property type="evidence" value="ECO:0007669"/>
    <property type="project" value="UniProtKB-UniRule"/>
</dbReference>
<dbReference type="InterPro" id="IPR036388">
    <property type="entry name" value="WH-like_DNA-bd_sf"/>
</dbReference>
<evidence type="ECO:0000313" key="14">
    <source>
        <dbReference type="Proteomes" id="UP000324194"/>
    </source>
</evidence>
<dbReference type="GO" id="GO:0034618">
    <property type="term" value="F:arginine binding"/>
    <property type="evidence" value="ECO:0007669"/>
    <property type="project" value="InterPro"/>
</dbReference>
<dbReference type="PANTHER" id="PTHR34471">
    <property type="entry name" value="ARGININE REPRESSOR"/>
    <property type="match status" value="1"/>
</dbReference>
<feature type="domain" description="Arginine repressor DNA-binding" evidence="11">
    <location>
        <begin position="16"/>
        <end position="75"/>
    </location>
</feature>
<dbReference type="KEGG" id="asip:AQUSIP_23340"/>
<dbReference type="PANTHER" id="PTHR34471:SF1">
    <property type="entry name" value="ARGININE REPRESSOR"/>
    <property type="match status" value="1"/>
</dbReference>
<keyword evidence="6 10" id="KW-0055">Arginine biosynthesis</keyword>
<feature type="domain" description="Arginine repressor C-terminal" evidence="12">
    <location>
        <begin position="87"/>
        <end position="152"/>
    </location>
</feature>
<dbReference type="HAMAP" id="MF_00173">
    <property type="entry name" value="Arg_repressor"/>
    <property type="match status" value="1"/>
</dbReference>
<comment type="subcellular location">
    <subcellularLocation>
        <location evidence="1 10">Cytoplasm</location>
    </subcellularLocation>
</comment>
<dbReference type="SUPFAM" id="SSF55252">
    <property type="entry name" value="C-terminal domain of arginine repressor"/>
    <property type="match status" value="1"/>
</dbReference>
<evidence type="ECO:0000259" key="11">
    <source>
        <dbReference type="Pfam" id="PF01316"/>
    </source>
</evidence>